<organism evidence="2 3">
    <name type="scientific">Bremerella volcania</name>
    <dbReference type="NCBI Taxonomy" id="2527984"/>
    <lineage>
        <taxon>Bacteria</taxon>
        <taxon>Pseudomonadati</taxon>
        <taxon>Planctomycetota</taxon>
        <taxon>Planctomycetia</taxon>
        <taxon>Pirellulales</taxon>
        <taxon>Pirellulaceae</taxon>
        <taxon>Bremerella</taxon>
    </lineage>
</organism>
<feature type="transmembrane region" description="Helical" evidence="1">
    <location>
        <begin position="92"/>
        <end position="113"/>
    </location>
</feature>
<dbReference type="KEGG" id="bvo:Pan97_09820"/>
<keyword evidence="1" id="KW-1133">Transmembrane helix</keyword>
<evidence type="ECO:0000256" key="1">
    <source>
        <dbReference type="SAM" id="Phobius"/>
    </source>
</evidence>
<dbReference type="RefSeq" id="WP_144970989.1">
    <property type="nucleotide sequence ID" value="NZ_CP036289.1"/>
</dbReference>
<keyword evidence="3" id="KW-1185">Reference proteome</keyword>
<evidence type="ECO:0000313" key="2">
    <source>
        <dbReference type="EMBL" id="QDU73982.1"/>
    </source>
</evidence>
<proteinExistence type="predicted"/>
<keyword evidence="1" id="KW-0812">Transmembrane</keyword>
<accession>A0A518C440</accession>
<dbReference type="Proteomes" id="UP000318626">
    <property type="component" value="Chromosome"/>
</dbReference>
<evidence type="ECO:0000313" key="3">
    <source>
        <dbReference type="Proteomes" id="UP000318626"/>
    </source>
</evidence>
<sequence length="194" mass="21468">MIRNDEHPQQPADDDRFLEATRYLLDEMTSEEVEQFEADLATDQSLRERLAEAVLLVQASYQAYVPHTVSKEPVEVASPIDAAPGSGLRLRILLSLAAGLLLFLASGFAMVAWSGGGSHMAERTVDKEDMQLAAVWVERIEDNTDALTEQWAELPDDEDEFIDQLLVSTPENPPSWMLKALAAQQETDSEAPAL</sequence>
<protein>
    <recommendedName>
        <fullName evidence="4">Zinc-finger domain-containing protein</fullName>
    </recommendedName>
</protein>
<dbReference type="AlphaFoldDB" id="A0A518C440"/>
<gene>
    <name evidence="2" type="ORF">Pan97_09820</name>
</gene>
<evidence type="ECO:0008006" key="4">
    <source>
        <dbReference type="Google" id="ProtNLM"/>
    </source>
</evidence>
<dbReference type="EMBL" id="CP036289">
    <property type="protein sequence ID" value="QDU73982.1"/>
    <property type="molecule type" value="Genomic_DNA"/>
</dbReference>
<reference evidence="3" key="1">
    <citation type="submission" date="2019-02" db="EMBL/GenBank/DDBJ databases">
        <title>Deep-cultivation of Planctomycetes and their phenomic and genomic characterization uncovers novel biology.</title>
        <authorList>
            <person name="Wiegand S."/>
            <person name="Jogler M."/>
            <person name="Boedeker C."/>
            <person name="Pinto D."/>
            <person name="Vollmers J."/>
            <person name="Rivas-Marin E."/>
            <person name="Kohn T."/>
            <person name="Peeters S.H."/>
            <person name="Heuer A."/>
            <person name="Rast P."/>
            <person name="Oberbeckmann S."/>
            <person name="Bunk B."/>
            <person name="Jeske O."/>
            <person name="Meyerdierks A."/>
            <person name="Storesund J.E."/>
            <person name="Kallscheuer N."/>
            <person name="Luecker S."/>
            <person name="Lage O.M."/>
            <person name="Pohl T."/>
            <person name="Merkel B.J."/>
            <person name="Hornburger P."/>
            <person name="Mueller R.-W."/>
            <person name="Bruemmer F."/>
            <person name="Labrenz M."/>
            <person name="Spormann A.M."/>
            <person name="Op den Camp H."/>
            <person name="Overmann J."/>
            <person name="Amann R."/>
            <person name="Jetten M.S.M."/>
            <person name="Mascher T."/>
            <person name="Medema M.H."/>
            <person name="Devos D.P."/>
            <person name="Kaster A.-K."/>
            <person name="Ovreas L."/>
            <person name="Rohde M."/>
            <person name="Galperin M.Y."/>
            <person name="Jogler C."/>
        </authorList>
    </citation>
    <scope>NUCLEOTIDE SEQUENCE [LARGE SCALE GENOMIC DNA]</scope>
    <source>
        <strain evidence="3">Pan97</strain>
    </source>
</reference>
<name>A0A518C440_9BACT</name>
<dbReference type="OrthoDB" id="285203at2"/>
<keyword evidence="1" id="KW-0472">Membrane</keyword>